<proteinExistence type="predicted"/>
<evidence type="ECO:0000256" key="1">
    <source>
        <dbReference type="SAM" id="MobiDB-lite"/>
    </source>
</evidence>
<dbReference type="Proteomes" id="UP000006174">
    <property type="component" value="Unassembled WGS sequence"/>
</dbReference>
<dbReference type="OrthoDB" id="10343857at2759"/>
<organism evidence="2 3">
    <name type="scientific">Ustilago hordei</name>
    <name type="common">Barley covered smut fungus</name>
    <dbReference type="NCBI Taxonomy" id="120017"/>
    <lineage>
        <taxon>Eukaryota</taxon>
        <taxon>Fungi</taxon>
        <taxon>Dikarya</taxon>
        <taxon>Basidiomycota</taxon>
        <taxon>Ustilaginomycotina</taxon>
        <taxon>Ustilaginomycetes</taxon>
        <taxon>Ustilaginales</taxon>
        <taxon>Ustilaginaceae</taxon>
        <taxon>Ustilago</taxon>
    </lineage>
</organism>
<dbReference type="EMBL" id="CAGI01000137">
    <property type="protein sequence ID" value="CCF48796.1"/>
    <property type="molecule type" value="Genomic_DNA"/>
</dbReference>
<dbReference type="AlphaFoldDB" id="I2FPF3"/>
<sequence>MAEQCSVRSTLADRGWKVGWADKYCGGALTVESCGCRRSDNGIDDKEDEKIQREEGMLAMVAQRKSQREAWATRRVKWERASKGVKRCCKAEAQKKETLSAGSRSKQHHSQLQAKRRKAKTQLQPPKVKFASAVKTQ</sequence>
<evidence type="ECO:0000313" key="2">
    <source>
        <dbReference type="EMBL" id="CCF48796.1"/>
    </source>
</evidence>
<comment type="caution">
    <text evidence="2">The sequence shown here is derived from an EMBL/GenBank/DDBJ whole genome shotgun (WGS) entry which is preliminary data.</text>
</comment>
<dbReference type="HOGENOM" id="CLU_1866640_0_0_1"/>
<name>I2FPF3_USTHO</name>
<reference evidence="2 3" key="1">
    <citation type="journal article" date="2012" name="Plant Cell">
        <title>Genome comparison of barley and maize smut fungi reveals targeted loss of RNA silencing components and species-specific presence of transposable elements.</title>
        <authorList>
            <person name="Laurie J.D."/>
            <person name="Ali S."/>
            <person name="Linning R."/>
            <person name="Mannhaupt G."/>
            <person name="Wong P."/>
            <person name="Gueldener U."/>
            <person name="Muensterkoetter M."/>
            <person name="Moore R."/>
            <person name="Kahmann R."/>
            <person name="Bakkeren G."/>
            <person name="Schirawski J."/>
        </authorList>
    </citation>
    <scope>NUCLEOTIDE SEQUENCE [LARGE SCALE GENOMIC DNA]</scope>
    <source>
        <strain evidence="3">Uh4875-4</strain>
    </source>
</reference>
<gene>
    <name evidence="2" type="ORF">UHOR_08839</name>
</gene>
<feature type="region of interest" description="Disordered" evidence="1">
    <location>
        <begin position="96"/>
        <end position="137"/>
    </location>
</feature>
<keyword evidence="3" id="KW-1185">Reference proteome</keyword>
<evidence type="ECO:0000313" key="3">
    <source>
        <dbReference type="Proteomes" id="UP000006174"/>
    </source>
</evidence>
<accession>I2FPF3</accession>
<feature type="compositionally biased region" description="Basic residues" evidence="1">
    <location>
        <begin position="105"/>
        <end position="120"/>
    </location>
</feature>
<protein>
    <submittedName>
        <fullName evidence="2">Uncharacterized protein</fullName>
    </submittedName>
</protein>